<dbReference type="InParanoid" id="A0A1W0W3I2"/>
<dbReference type="InterPro" id="IPR043502">
    <property type="entry name" value="DNA/RNA_pol_sf"/>
</dbReference>
<gene>
    <name evidence="2" type="ORF">SORBI_3002G120601</name>
</gene>
<dbReference type="Gene3D" id="3.60.10.10">
    <property type="entry name" value="Endonuclease/exonuclease/phosphatase"/>
    <property type="match status" value="1"/>
</dbReference>
<protein>
    <recommendedName>
        <fullName evidence="1">Endonuclease/exonuclease/phosphatase domain-containing protein</fullName>
    </recommendedName>
</protein>
<evidence type="ECO:0000313" key="3">
    <source>
        <dbReference type="Proteomes" id="UP000000768"/>
    </source>
</evidence>
<reference evidence="3" key="2">
    <citation type="journal article" date="2018" name="Plant J.">
        <title>The Sorghum bicolor reference genome: improved assembly, gene annotations, a transcriptome atlas, and signatures of genome organization.</title>
        <authorList>
            <person name="McCormick R.F."/>
            <person name="Truong S.K."/>
            <person name="Sreedasyam A."/>
            <person name="Jenkins J."/>
            <person name="Shu S."/>
            <person name="Sims D."/>
            <person name="Kennedy M."/>
            <person name="Amirebrahimi M."/>
            <person name="Weers B.D."/>
            <person name="McKinley B."/>
            <person name="Mattison A."/>
            <person name="Morishige D.T."/>
            <person name="Grimwood J."/>
            <person name="Schmutz J."/>
            <person name="Mullet J.E."/>
        </authorList>
    </citation>
    <scope>NUCLEOTIDE SEQUENCE [LARGE SCALE GENOMIC DNA]</scope>
    <source>
        <strain evidence="3">cv. BTx623</strain>
    </source>
</reference>
<dbReference type="eggNOG" id="KOG1075">
    <property type="taxonomic scope" value="Eukaryota"/>
</dbReference>
<accession>A0A1W0W3I2</accession>
<feature type="domain" description="Endonuclease/exonuclease/phosphatase" evidence="1">
    <location>
        <begin position="3"/>
        <end position="202"/>
    </location>
</feature>
<dbReference type="OMA" id="ITHIWAD"/>
<proteinExistence type="predicted"/>
<dbReference type="STRING" id="4558.A0A1W0W3I2"/>
<dbReference type="Gramene" id="OQU88913">
    <property type="protein sequence ID" value="OQU88913"/>
    <property type="gene ID" value="SORBI_3002G120601"/>
</dbReference>
<sequence length="543" mass="63722">MNHYHFDVVCLQETIKRDFSYHILKDLVNGQEFSWIWTEAEGHSGGILTGVKNGDIEVINHDRGSFFASIRAKNRKDGLVWEVINVYGPVQHERKQNFLEELTNKIHNTQCSFILGGDFNLIRFASEKSTQNADQGRMDMFNNFISDTGIREMLRKGGKFTWTNKQEQPIMSTLDRVFIRYDWEFAYPWATCEVLTRIGSDHNPLLVTTEDTRVNHPYIFRFEMAWFTDAEFQEKLVNRWPNRESEDIQDYWKRVKKHIRTFCKGWGNNVRGQLRKDKRALMEEIKLFETRAEDEFLNATQWSELYAKEQALEQIYAFEEIQWQKRGGEKWILQGDANTGFFHNKANERKKKCTIFSLEDDDRIISGDRALREHIEEYYKKLFGSEEDRGVSIEDDFWSSQEVLSEEEANELIKPFSVSEIEAALKDMDSNSAPGPDGLPAGFYKKMWPHIGETVVEMFNKLHFEELNMSRMNYDMITLIPKLKEANNIKQNRPICLLNADYKWFTKVLTMRLAKVANKIISPSQTAFIPGRFILEGIVMLHE</sequence>
<name>A0A1W0W3I2_SORBI</name>
<dbReference type="EMBL" id="CM000761">
    <property type="protein sequence ID" value="OQU88913.1"/>
    <property type="molecule type" value="Genomic_DNA"/>
</dbReference>
<dbReference type="GO" id="GO:0003824">
    <property type="term" value="F:catalytic activity"/>
    <property type="evidence" value="ECO:0007669"/>
    <property type="project" value="InterPro"/>
</dbReference>
<dbReference type="SUPFAM" id="SSF56672">
    <property type="entry name" value="DNA/RNA polymerases"/>
    <property type="match status" value="1"/>
</dbReference>
<reference evidence="2 3" key="1">
    <citation type="journal article" date="2009" name="Nature">
        <title>The Sorghum bicolor genome and the diversification of grasses.</title>
        <authorList>
            <person name="Paterson A.H."/>
            <person name="Bowers J.E."/>
            <person name="Bruggmann R."/>
            <person name="Dubchak I."/>
            <person name="Grimwood J."/>
            <person name="Gundlach H."/>
            <person name="Haberer G."/>
            <person name="Hellsten U."/>
            <person name="Mitros T."/>
            <person name="Poliakov A."/>
            <person name="Schmutz J."/>
            <person name="Spannagl M."/>
            <person name="Tang H."/>
            <person name="Wang X."/>
            <person name="Wicker T."/>
            <person name="Bharti A.K."/>
            <person name="Chapman J."/>
            <person name="Feltus F.A."/>
            <person name="Gowik U."/>
            <person name="Grigoriev I.V."/>
            <person name="Lyons E."/>
            <person name="Maher C.A."/>
            <person name="Martis M."/>
            <person name="Narechania A."/>
            <person name="Otillar R.P."/>
            <person name="Penning B.W."/>
            <person name="Salamov A.A."/>
            <person name="Wang Y."/>
            <person name="Zhang L."/>
            <person name="Carpita N.C."/>
            <person name="Freeling M."/>
            <person name="Gingle A.R."/>
            <person name="Hash C.T."/>
            <person name="Keller B."/>
            <person name="Klein P."/>
            <person name="Kresovich S."/>
            <person name="McCann M.C."/>
            <person name="Ming R."/>
            <person name="Peterson D.G."/>
            <person name="Mehboob-ur-Rahman"/>
            <person name="Ware D."/>
            <person name="Westhoff P."/>
            <person name="Mayer K.F."/>
            <person name="Messing J."/>
            <person name="Rokhsar D.S."/>
        </authorList>
    </citation>
    <scope>NUCLEOTIDE SEQUENCE [LARGE SCALE GENOMIC DNA]</scope>
    <source>
        <strain evidence="3">cv. BTx623</strain>
    </source>
</reference>
<dbReference type="InterPro" id="IPR005135">
    <property type="entry name" value="Endo/exonuclease/phosphatase"/>
</dbReference>
<dbReference type="SUPFAM" id="SSF56219">
    <property type="entry name" value="DNase I-like"/>
    <property type="match status" value="1"/>
</dbReference>
<dbReference type="PANTHER" id="PTHR31635:SF196">
    <property type="entry name" value="REVERSE TRANSCRIPTASE DOMAIN-CONTAINING PROTEIN-RELATED"/>
    <property type="match status" value="1"/>
</dbReference>
<dbReference type="Proteomes" id="UP000000768">
    <property type="component" value="Chromosome 2"/>
</dbReference>
<dbReference type="Pfam" id="PF03372">
    <property type="entry name" value="Exo_endo_phos"/>
    <property type="match status" value="1"/>
</dbReference>
<dbReference type="InterPro" id="IPR036691">
    <property type="entry name" value="Endo/exonu/phosph_ase_sf"/>
</dbReference>
<keyword evidence="3" id="KW-1185">Reference proteome</keyword>
<feature type="non-terminal residue" evidence="2">
    <location>
        <position position="543"/>
    </location>
</feature>
<evidence type="ECO:0000313" key="2">
    <source>
        <dbReference type="EMBL" id="OQU88913.1"/>
    </source>
</evidence>
<dbReference type="AlphaFoldDB" id="A0A1W0W3I2"/>
<dbReference type="PANTHER" id="PTHR31635">
    <property type="entry name" value="REVERSE TRANSCRIPTASE DOMAIN-CONTAINING PROTEIN-RELATED"/>
    <property type="match status" value="1"/>
</dbReference>
<dbReference type="FunCoup" id="A0A1W0W3I2">
    <property type="interactions" value="181"/>
</dbReference>
<organism evidence="2 3">
    <name type="scientific">Sorghum bicolor</name>
    <name type="common">Sorghum</name>
    <name type="synonym">Sorghum vulgare</name>
    <dbReference type="NCBI Taxonomy" id="4558"/>
    <lineage>
        <taxon>Eukaryota</taxon>
        <taxon>Viridiplantae</taxon>
        <taxon>Streptophyta</taxon>
        <taxon>Embryophyta</taxon>
        <taxon>Tracheophyta</taxon>
        <taxon>Spermatophyta</taxon>
        <taxon>Magnoliopsida</taxon>
        <taxon>Liliopsida</taxon>
        <taxon>Poales</taxon>
        <taxon>Poaceae</taxon>
        <taxon>PACMAD clade</taxon>
        <taxon>Panicoideae</taxon>
        <taxon>Andropogonodae</taxon>
        <taxon>Andropogoneae</taxon>
        <taxon>Sorghinae</taxon>
        <taxon>Sorghum</taxon>
    </lineage>
</organism>
<evidence type="ECO:0000259" key="1">
    <source>
        <dbReference type="Pfam" id="PF03372"/>
    </source>
</evidence>